<dbReference type="Proteomes" id="UP001177021">
    <property type="component" value="Unassembled WGS sequence"/>
</dbReference>
<evidence type="ECO:0000313" key="2">
    <source>
        <dbReference type="Proteomes" id="UP001177021"/>
    </source>
</evidence>
<sequence length="464" mass="53177">MGIRNLCNSRRFSTIPHFFTKTPFLTKPFSSIHFHSPNSLLFSIGSSPFCFFKNPFDGSNIYFNFGFQFHTSRYFCSYPYSSYKNKPYATSKQVSEIIALIIEGVNDLEYRLNMLNVSLSMASVIYIFDKLASERVSALMFFHWLNVSHPELCCDPDIGGCVVDNCGLLGNFEAMVPILNEFNLKRMCLGRRAFRFMVILRFDEDSRMECVRRIVNVLNEVGGVCQSSGFKVLIEILSFSGNFDTVEFVIGEAGRHVNRYNYLLRMMCKRGDYEKVGDLVEKMKRCGVEPNGSTYNMLVSCLFKIGNFADACQVLETMEKENGLSDEFTFDTIVRLLCKHGQIDLALTFIDKMTLKGIEPCSLTHAAVIKCYFEHGKYDEAHKYVVDSACKGSYSSNENYTLLASLHLKKGSVLHSQKILHEMMDRGLKPNYSVYMKIRKCLEKKNKADMSWELSRRYLSLIET</sequence>
<comment type="caution">
    <text evidence="1">The sequence shown here is derived from an EMBL/GenBank/DDBJ whole genome shotgun (WGS) entry which is preliminary data.</text>
</comment>
<organism evidence="1 2">
    <name type="scientific">Trifolium pratense</name>
    <name type="common">Red clover</name>
    <dbReference type="NCBI Taxonomy" id="57577"/>
    <lineage>
        <taxon>Eukaryota</taxon>
        <taxon>Viridiplantae</taxon>
        <taxon>Streptophyta</taxon>
        <taxon>Embryophyta</taxon>
        <taxon>Tracheophyta</taxon>
        <taxon>Spermatophyta</taxon>
        <taxon>Magnoliopsida</taxon>
        <taxon>eudicotyledons</taxon>
        <taxon>Gunneridae</taxon>
        <taxon>Pentapetalae</taxon>
        <taxon>rosids</taxon>
        <taxon>fabids</taxon>
        <taxon>Fabales</taxon>
        <taxon>Fabaceae</taxon>
        <taxon>Papilionoideae</taxon>
        <taxon>50 kb inversion clade</taxon>
        <taxon>NPAAA clade</taxon>
        <taxon>Hologalegina</taxon>
        <taxon>IRL clade</taxon>
        <taxon>Trifolieae</taxon>
        <taxon>Trifolium</taxon>
    </lineage>
</organism>
<keyword evidence="2" id="KW-1185">Reference proteome</keyword>
<name>A0ACB0KUV5_TRIPR</name>
<gene>
    <name evidence="1" type="ORF">MILVUS5_LOCUS26097</name>
</gene>
<dbReference type="EMBL" id="CASHSV030000311">
    <property type="protein sequence ID" value="CAJ2660069.1"/>
    <property type="molecule type" value="Genomic_DNA"/>
</dbReference>
<reference evidence="1" key="1">
    <citation type="submission" date="2023-10" db="EMBL/GenBank/DDBJ databases">
        <authorList>
            <person name="Rodriguez Cubillos JULIANA M."/>
            <person name="De Vega J."/>
        </authorList>
    </citation>
    <scope>NUCLEOTIDE SEQUENCE</scope>
</reference>
<accession>A0ACB0KUV5</accession>
<proteinExistence type="predicted"/>
<evidence type="ECO:0000313" key="1">
    <source>
        <dbReference type="EMBL" id="CAJ2660069.1"/>
    </source>
</evidence>
<protein>
    <submittedName>
        <fullName evidence="1">Uncharacterized protein</fullName>
    </submittedName>
</protein>